<keyword evidence="1" id="KW-1133">Transmembrane helix</keyword>
<organism evidence="3 4">
    <name type="scientific">Listeria ivanovii (strain ATCC BAA-678 / PAM 55)</name>
    <dbReference type="NCBI Taxonomy" id="881621"/>
    <lineage>
        <taxon>Bacteria</taxon>
        <taxon>Bacillati</taxon>
        <taxon>Bacillota</taxon>
        <taxon>Bacilli</taxon>
        <taxon>Bacillales</taxon>
        <taxon>Listeriaceae</taxon>
        <taxon>Listeria</taxon>
    </lineage>
</organism>
<dbReference type="InterPro" id="IPR036928">
    <property type="entry name" value="AS_sf"/>
</dbReference>
<keyword evidence="1" id="KW-0812">Transmembrane</keyword>
<dbReference type="KEGG" id="liv:LIV_0348"/>
<sequence>MKKIIISIVIILAIAIGGFYIYNYFFQTEKKIDTQVYDEERVLKPIEEQLKMLDEEILKEKENLIVGKSVSEIQELIQKKEINYQELVGCYLLRIKNYDQNGSKINSITEINPNAVKEAIELDKKAAPKDQSLYGIPVLLKDNIGTETMATSSGSVALKDWVVGKDAKLVSNLKSQGAIILGKNNMSEWANYLDQAVPNGYSGKKGQVLNPYNKKVDPLGSSTGSAASVTSDFATLSVGTETNGSIIAPSHVQSVVGFKPTRGVVSTEGIIPLSSHLDTPGPITKTVADAALLFRSIKEDSKEIALNENGLKNKRIGVVFGKDDINQDIMKQAKGDLKAAGATLVTDVSIPEETDEEFKLFGQVLSNDFKYDLNAFLAENNAPQKDLSTIIEFNKKDEKRNVKYGQSTIIKADDEKSTKEERDETAKKVITASKEKLEKIFADKNLDAIIMLDSDYLSKPSTAGYPLLTVPAGYGDKNQPVGLTFVAQSNQDIELLSMGLNYEITTKHRIAPELKK</sequence>
<dbReference type="EMBL" id="FR687253">
    <property type="protein sequence ID" value="CBW84826.1"/>
    <property type="molecule type" value="Genomic_DNA"/>
</dbReference>
<reference evidence="3 4" key="1">
    <citation type="journal article" date="2011" name="J. Bacteriol.">
        <title>Complete genome sequence of the animal pathogen Listeria ivanovii, which provides insights into host specificities and evolution of the genus Listeria.</title>
        <authorList>
            <person name="Buchrieser C."/>
            <person name="Rusniok C."/>
            <person name="Garrido P."/>
            <person name="Hain T."/>
            <person name="Scortti M."/>
            <person name="Lampidis R."/>
            <person name="Karst U."/>
            <person name="Chakraborty T."/>
            <person name="Cossart P."/>
            <person name="Kreft J."/>
            <person name="Vazquez-Boland J.A."/>
            <person name="Goebel W."/>
            <person name="Glaser P."/>
        </authorList>
    </citation>
    <scope>NUCLEOTIDE SEQUENCE [LARGE SCALE GENOMIC DNA]</scope>
    <source>
        <strain evidence="4">ATCC BAA-678 / PAM 55</strain>
    </source>
</reference>
<evidence type="ECO:0000256" key="1">
    <source>
        <dbReference type="SAM" id="Phobius"/>
    </source>
</evidence>
<evidence type="ECO:0000259" key="2">
    <source>
        <dbReference type="Pfam" id="PF01425"/>
    </source>
</evidence>
<gene>
    <name evidence="3" type="ordered locus">LIV_0348</name>
</gene>
<feature type="transmembrane region" description="Helical" evidence="1">
    <location>
        <begin position="5"/>
        <end position="25"/>
    </location>
</feature>
<name>G2Z9Z8_LISIP</name>
<dbReference type="HOGENOM" id="CLU_009600_14_5_9"/>
<dbReference type="NCBIfam" id="NF005219">
    <property type="entry name" value="PRK06707.1"/>
    <property type="match status" value="1"/>
</dbReference>
<dbReference type="eggNOG" id="COG0154">
    <property type="taxonomic scope" value="Bacteria"/>
</dbReference>
<keyword evidence="1" id="KW-0472">Membrane</keyword>
<dbReference type="RefSeq" id="WP_014091879.1">
    <property type="nucleotide sequence ID" value="NC_016011.1"/>
</dbReference>
<dbReference type="Proteomes" id="UP000001286">
    <property type="component" value="Chromosome"/>
</dbReference>
<dbReference type="PANTHER" id="PTHR42678">
    <property type="entry name" value="AMIDASE"/>
    <property type="match status" value="1"/>
</dbReference>
<feature type="domain" description="Amidase" evidence="2">
    <location>
        <begin position="87"/>
        <end position="451"/>
    </location>
</feature>
<evidence type="ECO:0000313" key="4">
    <source>
        <dbReference type="Proteomes" id="UP000001286"/>
    </source>
</evidence>
<dbReference type="Pfam" id="PF01425">
    <property type="entry name" value="Amidase"/>
    <property type="match status" value="1"/>
</dbReference>
<dbReference type="InterPro" id="IPR023631">
    <property type="entry name" value="Amidase_dom"/>
</dbReference>
<dbReference type="Gene3D" id="3.90.1300.10">
    <property type="entry name" value="Amidase signature (AS) domain"/>
    <property type="match status" value="1"/>
</dbReference>
<accession>G2Z9Z8</accession>
<dbReference type="PANTHER" id="PTHR42678:SF34">
    <property type="entry name" value="OS04G0183300 PROTEIN"/>
    <property type="match status" value="1"/>
</dbReference>
<protein>
    <submittedName>
        <fullName evidence="3">Putative amidase</fullName>
    </submittedName>
</protein>
<evidence type="ECO:0000313" key="3">
    <source>
        <dbReference type="EMBL" id="CBW84826.1"/>
    </source>
</evidence>
<proteinExistence type="predicted"/>
<dbReference type="AlphaFoldDB" id="G2Z9Z8"/>
<dbReference type="OrthoDB" id="9811471at2"/>
<dbReference type="SUPFAM" id="SSF75304">
    <property type="entry name" value="Amidase signature (AS) enzymes"/>
    <property type="match status" value="1"/>
</dbReference>